<evidence type="ECO:0000256" key="4">
    <source>
        <dbReference type="ARBA" id="ARBA00022679"/>
    </source>
</evidence>
<dbReference type="SUPFAM" id="SSF53448">
    <property type="entry name" value="Nucleotide-diphospho-sugar transferases"/>
    <property type="match status" value="1"/>
</dbReference>
<dbReference type="FunFam" id="3.90.550.10:FF:000079">
    <property type="entry name" value="Probable glycosyl transferase"/>
    <property type="match status" value="1"/>
</dbReference>
<evidence type="ECO:0000256" key="2">
    <source>
        <dbReference type="ARBA" id="ARBA00022475"/>
    </source>
</evidence>
<evidence type="ECO:0000256" key="8">
    <source>
        <dbReference type="ARBA" id="ARBA00038152"/>
    </source>
</evidence>
<evidence type="ECO:0000256" key="6">
    <source>
        <dbReference type="ARBA" id="ARBA00022989"/>
    </source>
</evidence>
<dbReference type="PANTHER" id="PTHR48090:SF1">
    <property type="entry name" value="PROPHAGE BACTOPRENOL GLUCOSYL TRANSFERASE HOMOLOG"/>
    <property type="match status" value="1"/>
</dbReference>
<evidence type="ECO:0000259" key="11">
    <source>
        <dbReference type="Pfam" id="PF00535"/>
    </source>
</evidence>
<keyword evidence="6 10" id="KW-1133">Transmembrane helix</keyword>
<evidence type="ECO:0000256" key="10">
    <source>
        <dbReference type="SAM" id="Phobius"/>
    </source>
</evidence>
<organism evidence="12">
    <name type="scientific">Caldilineaceae bacterium SB0661_bin_32</name>
    <dbReference type="NCBI Taxonomy" id="2605255"/>
    <lineage>
        <taxon>Bacteria</taxon>
        <taxon>Bacillati</taxon>
        <taxon>Chloroflexota</taxon>
        <taxon>Caldilineae</taxon>
        <taxon>Caldilineales</taxon>
        <taxon>Caldilineaceae</taxon>
    </lineage>
</organism>
<keyword evidence="2" id="KW-1003">Cell membrane</keyword>
<evidence type="ECO:0000256" key="3">
    <source>
        <dbReference type="ARBA" id="ARBA00022676"/>
    </source>
</evidence>
<dbReference type="Pfam" id="PF00535">
    <property type="entry name" value="Glycos_transf_2"/>
    <property type="match status" value="1"/>
</dbReference>
<feature type="transmembrane region" description="Helical" evidence="10">
    <location>
        <begin position="276"/>
        <end position="298"/>
    </location>
</feature>
<dbReference type="CDD" id="cd04187">
    <property type="entry name" value="DPM1_like_bac"/>
    <property type="match status" value="1"/>
</dbReference>
<accession>A0A6B1D8C2</accession>
<comment type="similarity">
    <text evidence="8">Belongs to the glycosyltransferase 2 family. GtrB subfamily.</text>
</comment>
<dbReference type="EMBL" id="VXMH01000061">
    <property type="protein sequence ID" value="MYC95642.1"/>
    <property type="molecule type" value="Genomic_DNA"/>
</dbReference>
<keyword evidence="3" id="KW-0328">Glycosyltransferase</keyword>
<dbReference type="PANTHER" id="PTHR48090">
    <property type="entry name" value="UNDECAPRENYL-PHOSPHATE 4-DEOXY-4-FORMAMIDO-L-ARABINOSE TRANSFERASE-RELATED"/>
    <property type="match status" value="1"/>
</dbReference>
<evidence type="ECO:0000313" key="12">
    <source>
        <dbReference type="EMBL" id="MYC95642.1"/>
    </source>
</evidence>
<dbReference type="InterPro" id="IPR001173">
    <property type="entry name" value="Glyco_trans_2-like"/>
</dbReference>
<dbReference type="Gene3D" id="3.90.550.10">
    <property type="entry name" value="Spore Coat Polysaccharide Biosynthesis Protein SpsA, Chain A"/>
    <property type="match status" value="1"/>
</dbReference>
<name>A0A6B1D8C2_9CHLR</name>
<dbReference type="AlphaFoldDB" id="A0A6B1D8C2"/>
<dbReference type="GO" id="GO:0005886">
    <property type="term" value="C:plasma membrane"/>
    <property type="evidence" value="ECO:0007669"/>
    <property type="project" value="UniProtKB-SubCell"/>
</dbReference>
<reference evidence="12" key="1">
    <citation type="submission" date="2019-09" db="EMBL/GenBank/DDBJ databases">
        <title>Characterisation of the sponge microbiome using genome-centric metagenomics.</title>
        <authorList>
            <person name="Engelberts J.P."/>
            <person name="Robbins S.J."/>
            <person name="De Goeij J.M."/>
            <person name="Aranda M."/>
            <person name="Bell S.C."/>
            <person name="Webster N.S."/>
        </authorList>
    </citation>
    <scope>NUCLEOTIDE SEQUENCE</scope>
    <source>
        <strain evidence="12">SB0661_bin_32</strain>
    </source>
</reference>
<dbReference type="InterPro" id="IPR050256">
    <property type="entry name" value="Glycosyltransferase_2"/>
</dbReference>
<dbReference type="InterPro" id="IPR029044">
    <property type="entry name" value="Nucleotide-diphossugar_trans"/>
</dbReference>
<sequence>MNPPTETVPPRTGQRSPSAPNPPDDPKPEHAPHQNCADSQDLSWRPVISVIVPIFNEEEVISELYRRMAAVLGDIGQPWELLCVNDGSRDESLSMLLSLREQDPRVKIINFSRNFGHQLAITAGMDYALGDAIAIIDADLQDPPELINEMFDKWREGYEVVYAVRAQRRGESRFKLWTASAFYRLLRRITDVEIPVNTGDFRLIDRQVLLTMRRLREQHRFMRGLSSWVGYRQIGIEYQRAERFAGDTKYPLGKMLRLTLDAITSFSYIPLRLSTYFGFFLAFVSLLGTIVTTVLRLSGNNAFLGQASTLVAVLFLGGIQLIFLGIIGEYLARIYDDVKARPLYVVSKLYGFDDLDDPRDPP</sequence>
<dbReference type="GO" id="GO:0016757">
    <property type="term" value="F:glycosyltransferase activity"/>
    <property type="evidence" value="ECO:0007669"/>
    <property type="project" value="UniProtKB-KW"/>
</dbReference>
<evidence type="ECO:0000256" key="7">
    <source>
        <dbReference type="ARBA" id="ARBA00023136"/>
    </source>
</evidence>
<comment type="subcellular location">
    <subcellularLocation>
        <location evidence="1">Cell membrane</location>
        <topology evidence="1">Multi-pass membrane protein</topology>
    </subcellularLocation>
</comment>
<feature type="region of interest" description="Disordered" evidence="9">
    <location>
        <begin position="1"/>
        <end position="38"/>
    </location>
</feature>
<evidence type="ECO:0000256" key="9">
    <source>
        <dbReference type="SAM" id="MobiDB-lite"/>
    </source>
</evidence>
<gene>
    <name evidence="12" type="ORF">F4X14_11790</name>
</gene>
<protein>
    <submittedName>
        <fullName evidence="12">Glycosyltransferase family 2 protein</fullName>
    </submittedName>
</protein>
<keyword evidence="5 10" id="KW-0812">Transmembrane</keyword>
<feature type="domain" description="Glycosyltransferase 2-like" evidence="11">
    <location>
        <begin position="49"/>
        <end position="209"/>
    </location>
</feature>
<keyword evidence="7 10" id="KW-0472">Membrane</keyword>
<comment type="caution">
    <text evidence="12">The sequence shown here is derived from an EMBL/GenBank/DDBJ whole genome shotgun (WGS) entry which is preliminary data.</text>
</comment>
<keyword evidence="4 12" id="KW-0808">Transferase</keyword>
<proteinExistence type="inferred from homology"/>
<evidence type="ECO:0000256" key="5">
    <source>
        <dbReference type="ARBA" id="ARBA00022692"/>
    </source>
</evidence>
<feature type="transmembrane region" description="Helical" evidence="10">
    <location>
        <begin position="310"/>
        <end position="332"/>
    </location>
</feature>
<evidence type="ECO:0000256" key="1">
    <source>
        <dbReference type="ARBA" id="ARBA00004651"/>
    </source>
</evidence>